<feature type="binding site" evidence="1">
    <location>
        <begin position="83"/>
        <end position="85"/>
    </location>
    <ligand>
        <name>L-histidine</name>
        <dbReference type="ChEBI" id="CHEBI:57595"/>
    </ligand>
</feature>
<dbReference type="STRING" id="1117702.AQZ52_06585"/>
<dbReference type="AlphaFoldDB" id="A0A117UXV6"/>
<dbReference type="PANTHER" id="PTHR43707">
    <property type="entry name" value="HISTIDYL-TRNA SYNTHETASE"/>
    <property type="match status" value="1"/>
</dbReference>
<dbReference type="InterPro" id="IPR004516">
    <property type="entry name" value="HisRS/HisZ"/>
</dbReference>
<feature type="binding site" evidence="1">
    <location>
        <position position="127"/>
    </location>
    <ligand>
        <name>L-histidine</name>
        <dbReference type="ChEBI" id="CHEBI:57595"/>
    </ligand>
</feature>
<evidence type="ECO:0000259" key="2">
    <source>
        <dbReference type="Pfam" id="PF13393"/>
    </source>
</evidence>
<gene>
    <name evidence="3" type="ORF">AQZ52_06585</name>
</gene>
<dbReference type="InterPro" id="IPR045864">
    <property type="entry name" value="aa-tRNA-synth_II/BPL/LPL"/>
</dbReference>
<dbReference type="GO" id="GO:0004821">
    <property type="term" value="F:histidine-tRNA ligase activity"/>
    <property type="evidence" value="ECO:0007669"/>
    <property type="project" value="TreeGrafter"/>
</dbReference>
<dbReference type="GO" id="GO:0016757">
    <property type="term" value="F:glycosyltransferase activity"/>
    <property type="evidence" value="ECO:0007669"/>
    <property type="project" value="UniProtKB-KW"/>
</dbReference>
<dbReference type="RefSeq" id="WP_067907528.1">
    <property type="nucleotide sequence ID" value="NZ_KQ954244.1"/>
</dbReference>
<protein>
    <submittedName>
        <fullName evidence="3">ATP phosphoribosyltransferase regulatory subunit</fullName>
    </submittedName>
</protein>
<evidence type="ECO:0000313" key="4">
    <source>
        <dbReference type="Proteomes" id="UP000058012"/>
    </source>
</evidence>
<dbReference type="Gene3D" id="3.30.930.10">
    <property type="entry name" value="Bira Bifunctional Protein, Domain 2"/>
    <property type="match status" value="1"/>
</dbReference>
<dbReference type="OrthoDB" id="9769617at2"/>
<keyword evidence="4" id="KW-1185">Reference proteome</keyword>
<dbReference type="GO" id="GO:0006427">
    <property type="term" value="P:histidyl-tRNA aminoacylation"/>
    <property type="evidence" value="ECO:0007669"/>
    <property type="project" value="TreeGrafter"/>
</dbReference>
<feature type="domain" description="Class II Histidinyl-tRNA synthetase (HisRS)-like catalytic core" evidence="2">
    <location>
        <begin position="12"/>
        <end position="314"/>
    </location>
</feature>
<accession>A0A117UXV6</accession>
<organism evidence="3 4">
    <name type="scientific">Novosphingobium fuchskuhlense</name>
    <dbReference type="NCBI Taxonomy" id="1117702"/>
    <lineage>
        <taxon>Bacteria</taxon>
        <taxon>Pseudomonadati</taxon>
        <taxon>Pseudomonadota</taxon>
        <taxon>Alphaproteobacteria</taxon>
        <taxon>Sphingomonadales</taxon>
        <taxon>Sphingomonadaceae</taxon>
        <taxon>Novosphingobium</taxon>
    </lineage>
</organism>
<dbReference type="EMBL" id="LLZS01000003">
    <property type="protein sequence ID" value="KUR72871.1"/>
    <property type="molecule type" value="Genomic_DNA"/>
</dbReference>
<dbReference type="PIRSF" id="PIRSF001549">
    <property type="entry name" value="His-tRNA_synth"/>
    <property type="match status" value="1"/>
</dbReference>
<keyword evidence="3" id="KW-0328">Glycosyltransferase</keyword>
<dbReference type="InterPro" id="IPR041715">
    <property type="entry name" value="HisRS-like_core"/>
</dbReference>
<comment type="caution">
    <text evidence="3">The sequence shown here is derived from an EMBL/GenBank/DDBJ whole genome shotgun (WGS) entry which is preliminary data.</text>
</comment>
<sequence length="376" mass="39462">MTEPNPDLLPEGLEDRLPREAAATTRVMRAIQDVMHGHGYDRVLPPMIEFERSLAARMDGINQRRMFRFVDPASLRMMGLRSDHTPQIGRIAGTRLAGAARPLRLCYAGQVLTIKGDALDPARERLQCGAELIGADNVAAASEVVAIAIEALQAAGAQGVSVDFTLPDLVDTLAAKAFPLAADQIEAVRRELDTKDAGGLVDAGGAAYVPLLYATGDFDAAIAKLAAIDAGGALASRIAALRAIAAALGGAARLTLDPSERHGFEYQSWLGFTLYADGVRGALGRGGTYRIAGSGAREQGGEVATGFSLYPDALIGLVAGEEAAPDCVFLPLGHDRDVAARLRSIGWRTVAALSEADTAEALGCSHVLEGDEPVKR</sequence>
<dbReference type="SUPFAM" id="SSF55681">
    <property type="entry name" value="Class II aaRS and biotin synthetases"/>
    <property type="match status" value="1"/>
</dbReference>
<evidence type="ECO:0000313" key="3">
    <source>
        <dbReference type="EMBL" id="KUR72871.1"/>
    </source>
</evidence>
<dbReference type="PANTHER" id="PTHR43707:SF1">
    <property type="entry name" value="HISTIDINE--TRNA LIGASE, MITOCHONDRIAL-RELATED"/>
    <property type="match status" value="1"/>
</dbReference>
<proteinExistence type="predicted"/>
<reference evidence="3 4" key="1">
    <citation type="submission" date="2015-10" db="EMBL/GenBank/DDBJ databases">
        <title>Draft genome sequence of Novosphingobium fuchskuhlense DSM 25065 isolated from a surface water sample of the southwest basin of Lake Grosse Fuchskuhle.</title>
        <authorList>
            <person name="Ruckert C."/>
            <person name="Winkler A."/>
            <person name="Glaeser J."/>
            <person name="Grossart H.-P."/>
            <person name="Kalinowski J."/>
            <person name="Glaeser S."/>
        </authorList>
    </citation>
    <scope>NUCLEOTIDE SEQUENCE [LARGE SCALE GENOMIC DNA]</scope>
    <source>
        <strain evidence="3 4">FNE08-7</strain>
    </source>
</reference>
<name>A0A117UXV6_9SPHN</name>
<dbReference type="Proteomes" id="UP000058012">
    <property type="component" value="Unassembled WGS sequence"/>
</dbReference>
<dbReference type="Pfam" id="PF13393">
    <property type="entry name" value="tRNA-synt_His"/>
    <property type="match status" value="1"/>
</dbReference>
<dbReference type="GO" id="GO:0005737">
    <property type="term" value="C:cytoplasm"/>
    <property type="evidence" value="ECO:0007669"/>
    <property type="project" value="InterPro"/>
</dbReference>
<feature type="binding site" evidence="1">
    <location>
        <position position="131"/>
    </location>
    <ligand>
        <name>L-histidine</name>
        <dbReference type="ChEBI" id="CHEBI:57595"/>
    </ligand>
</feature>
<keyword evidence="3" id="KW-0808">Transferase</keyword>
<evidence type="ECO:0000256" key="1">
    <source>
        <dbReference type="PIRSR" id="PIRSR001549-1"/>
    </source>
</evidence>